<feature type="compositionally biased region" description="Polar residues" evidence="3">
    <location>
        <begin position="444"/>
        <end position="454"/>
    </location>
</feature>
<feature type="region of interest" description="Disordered" evidence="3">
    <location>
        <begin position="266"/>
        <end position="293"/>
    </location>
</feature>
<protein>
    <submittedName>
        <fullName evidence="5">MobQ family relaxase</fullName>
    </submittedName>
</protein>
<dbReference type="Gene3D" id="3.30.930.30">
    <property type="match status" value="1"/>
</dbReference>
<keyword evidence="2" id="KW-0184">Conjugation</keyword>
<comment type="caution">
    <text evidence="5">The sequence shown here is derived from an EMBL/GenBank/DDBJ whole genome shotgun (WGS) entry which is preliminary data.</text>
</comment>
<proteinExistence type="inferred from homology"/>
<keyword evidence="6" id="KW-1185">Reference proteome</keyword>
<dbReference type="RefSeq" id="WP_082734919.1">
    <property type="nucleotide sequence ID" value="NZ_JBHSLU010000057.1"/>
</dbReference>
<dbReference type="NCBIfam" id="NF041496">
    <property type="entry name" value="MobQ"/>
    <property type="match status" value="1"/>
</dbReference>
<evidence type="ECO:0000313" key="6">
    <source>
        <dbReference type="Proteomes" id="UP001596060"/>
    </source>
</evidence>
<evidence type="ECO:0000259" key="4">
    <source>
        <dbReference type="Pfam" id="PF03389"/>
    </source>
</evidence>
<dbReference type="Proteomes" id="UP001596060">
    <property type="component" value="Unassembled WGS sequence"/>
</dbReference>
<evidence type="ECO:0000256" key="3">
    <source>
        <dbReference type="SAM" id="MobiDB-lite"/>
    </source>
</evidence>
<name>A0ABW0P4H0_9HYPH</name>
<sequence length="462" mass="50616">MAIYHLSVKAISRSAGRSATAAAAYRSGARIEDRGSGLIHDYRRRSGVAGSFVVAPATAEWAADRAELWNAAELAEKRCNSTVAREYELALPAELDAVGRSMLAKRFARHLVETYGVAADVAIHVPNLEGDQRNHHAHILTTTRVVEADGSLGAKTRILDAAQTGSAEIEKLRSVWAEMANQALLEAGRSERIDHRSRAAAGLVGPGTKHLGPDLTAVERRRRREARQAGAAYVPGSRRARLNNEIREARQDYSRAARELREIQADQEAQEQQRRAGETAVAQRAGLGTQAAQEAQERAVRQLLKSSPPRASDPLAAAAKVAVQATAPEPLAKPAPAPWRLEHATDREKPLVALLLLFIEKRQRREPIAARQEALLGAVVRALGEIIVRAVSNLAQRLEALRHDPIEGIWVAKTRETIRSWEIPGPEMYKRLRQEGHLGGPETPDQQPKLSSPQLGRDGFER</sequence>
<organism evidence="5 6">
    <name type="scientific">Bosea massiliensis</name>
    <dbReference type="NCBI Taxonomy" id="151419"/>
    <lineage>
        <taxon>Bacteria</taxon>
        <taxon>Pseudomonadati</taxon>
        <taxon>Pseudomonadota</taxon>
        <taxon>Alphaproteobacteria</taxon>
        <taxon>Hyphomicrobiales</taxon>
        <taxon>Boseaceae</taxon>
        <taxon>Bosea</taxon>
    </lineage>
</organism>
<reference evidence="6" key="1">
    <citation type="journal article" date="2019" name="Int. J. Syst. Evol. Microbiol.">
        <title>The Global Catalogue of Microorganisms (GCM) 10K type strain sequencing project: providing services to taxonomists for standard genome sequencing and annotation.</title>
        <authorList>
            <consortium name="The Broad Institute Genomics Platform"/>
            <consortium name="The Broad Institute Genome Sequencing Center for Infectious Disease"/>
            <person name="Wu L."/>
            <person name="Ma J."/>
        </authorList>
    </citation>
    <scope>NUCLEOTIDE SEQUENCE [LARGE SCALE GENOMIC DNA]</scope>
    <source>
        <strain evidence="6">CCUG 43117</strain>
    </source>
</reference>
<evidence type="ECO:0000313" key="5">
    <source>
        <dbReference type="EMBL" id="MFC5506967.1"/>
    </source>
</evidence>
<feature type="domain" description="MobA/MobL protein" evidence="4">
    <location>
        <begin position="17"/>
        <end position="221"/>
    </location>
</feature>
<gene>
    <name evidence="5" type="primary">mobQ</name>
    <name evidence="5" type="ORF">ACFPN9_17120</name>
</gene>
<feature type="region of interest" description="Disordered" evidence="3">
    <location>
        <begin position="430"/>
        <end position="462"/>
    </location>
</feature>
<evidence type="ECO:0000256" key="1">
    <source>
        <dbReference type="ARBA" id="ARBA00010873"/>
    </source>
</evidence>
<dbReference type="Pfam" id="PF03389">
    <property type="entry name" value="MobA_MobL"/>
    <property type="match status" value="1"/>
</dbReference>
<comment type="similarity">
    <text evidence="1">Belongs to the MobA/MobL family.</text>
</comment>
<dbReference type="EMBL" id="JBHSLU010000057">
    <property type="protein sequence ID" value="MFC5506967.1"/>
    <property type="molecule type" value="Genomic_DNA"/>
</dbReference>
<dbReference type="InterPro" id="IPR005053">
    <property type="entry name" value="MobA_MobL"/>
</dbReference>
<evidence type="ECO:0000256" key="2">
    <source>
        <dbReference type="ARBA" id="ARBA00022971"/>
    </source>
</evidence>
<accession>A0ABW0P4H0</accession>